<gene>
    <name evidence="9" type="primary">yfgC</name>
    <name evidence="9" type="ORF">Pla110_06760</name>
</gene>
<feature type="transmembrane region" description="Helical" evidence="7">
    <location>
        <begin position="17"/>
        <end position="37"/>
    </location>
</feature>
<dbReference type="GO" id="GO:0051603">
    <property type="term" value="P:proteolysis involved in protein catabolic process"/>
    <property type="evidence" value="ECO:0007669"/>
    <property type="project" value="TreeGrafter"/>
</dbReference>
<dbReference type="GO" id="GO:0046872">
    <property type="term" value="F:metal ion binding"/>
    <property type="evidence" value="ECO:0007669"/>
    <property type="project" value="UniProtKB-KW"/>
</dbReference>
<evidence type="ECO:0000313" key="9">
    <source>
        <dbReference type="EMBL" id="QDU78972.1"/>
    </source>
</evidence>
<accession>A0A518CIB9</accession>
<organism evidence="9 10">
    <name type="scientific">Polystyrenella longa</name>
    <dbReference type="NCBI Taxonomy" id="2528007"/>
    <lineage>
        <taxon>Bacteria</taxon>
        <taxon>Pseudomonadati</taxon>
        <taxon>Planctomycetota</taxon>
        <taxon>Planctomycetia</taxon>
        <taxon>Planctomycetales</taxon>
        <taxon>Planctomycetaceae</taxon>
        <taxon>Polystyrenella</taxon>
    </lineage>
</organism>
<keyword evidence="5 6" id="KW-0482">Metalloprotease</keyword>
<keyword evidence="7" id="KW-0472">Membrane</keyword>
<keyword evidence="7" id="KW-1133">Transmembrane helix</keyword>
<feature type="domain" description="Peptidase M48" evidence="8">
    <location>
        <begin position="81"/>
        <end position="263"/>
    </location>
</feature>
<evidence type="ECO:0000256" key="3">
    <source>
        <dbReference type="ARBA" id="ARBA00022801"/>
    </source>
</evidence>
<keyword evidence="2" id="KW-0479">Metal-binding</keyword>
<evidence type="ECO:0000259" key="8">
    <source>
        <dbReference type="Pfam" id="PF01435"/>
    </source>
</evidence>
<evidence type="ECO:0000256" key="6">
    <source>
        <dbReference type="RuleBase" id="RU003983"/>
    </source>
</evidence>
<comment type="cofactor">
    <cofactor evidence="6">
        <name>Zn(2+)</name>
        <dbReference type="ChEBI" id="CHEBI:29105"/>
    </cofactor>
    <text evidence="6">Binds 1 zinc ion per subunit.</text>
</comment>
<keyword evidence="3 6" id="KW-0378">Hydrolase</keyword>
<dbReference type="CDD" id="cd07331">
    <property type="entry name" value="M48C_Oma1_like"/>
    <property type="match status" value="1"/>
</dbReference>
<keyword evidence="4 6" id="KW-0862">Zinc</keyword>
<protein>
    <submittedName>
        <fullName evidence="9">TPR repeat-containing protein YfgC</fullName>
    </submittedName>
</protein>
<evidence type="ECO:0000256" key="7">
    <source>
        <dbReference type="SAM" id="Phobius"/>
    </source>
</evidence>
<name>A0A518CIB9_9PLAN</name>
<dbReference type="RefSeq" id="WP_197440477.1">
    <property type="nucleotide sequence ID" value="NZ_CP036281.1"/>
</dbReference>
<dbReference type="Gene3D" id="3.30.2010.10">
    <property type="entry name" value="Metalloproteases ('zincins'), catalytic domain"/>
    <property type="match status" value="1"/>
</dbReference>
<proteinExistence type="inferred from homology"/>
<dbReference type="GO" id="GO:0016020">
    <property type="term" value="C:membrane"/>
    <property type="evidence" value="ECO:0007669"/>
    <property type="project" value="TreeGrafter"/>
</dbReference>
<dbReference type="GO" id="GO:0004222">
    <property type="term" value="F:metalloendopeptidase activity"/>
    <property type="evidence" value="ECO:0007669"/>
    <property type="project" value="InterPro"/>
</dbReference>
<dbReference type="InterPro" id="IPR001915">
    <property type="entry name" value="Peptidase_M48"/>
</dbReference>
<keyword evidence="1 6" id="KW-0645">Protease</keyword>
<evidence type="ECO:0000256" key="4">
    <source>
        <dbReference type="ARBA" id="ARBA00022833"/>
    </source>
</evidence>
<dbReference type="KEGG" id="plon:Pla110_06760"/>
<sequence length="284" mass="31474">MLPNITNAVWTRLERVAFIKSAILCLPLMVCLFVLGCRSTPVSGRKQVLLVPEQQEIQMGAQAYTEILSKETRSANPRFEELVNRVGQRIAEVVNRPDFQWEFTVVQSKEMNAFALPGGKVCIYEGLLPICEDEAGLAVVMSHEVAHVIARHGSERMSHEMIAQGAGKALDIFTDELTVEEQAIWKKAYGLGSQYGVILPYSRKHEMEADVIGVKLMAEAGYDPSAAVEFWERFAAAKGGEQQPEWLSTHPSDGSRAAALREELPNALTIYSKAQRKSGLGERL</sequence>
<keyword evidence="10" id="KW-1185">Reference proteome</keyword>
<dbReference type="InterPro" id="IPR051156">
    <property type="entry name" value="Mito/Outer_Membr_Metalloprot"/>
</dbReference>
<dbReference type="PANTHER" id="PTHR22726">
    <property type="entry name" value="METALLOENDOPEPTIDASE OMA1"/>
    <property type="match status" value="1"/>
</dbReference>
<comment type="similarity">
    <text evidence="6">Belongs to the peptidase M48 family.</text>
</comment>
<keyword evidence="7" id="KW-0812">Transmembrane</keyword>
<reference evidence="9 10" key="1">
    <citation type="submission" date="2019-02" db="EMBL/GenBank/DDBJ databases">
        <title>Deep-cultivation of Planctomycetes and their phenomic and genomic characterization uncovers novel biology.</title>
        <authorList>
            <person name="Wiegand S."/>
            <person name="Jogler M."/>
            <person name="Boedeker C."/>
            <person name="Pinto D."/>
            <person name="Vollmers J."/>
            <person name="Rivas-Marin E."/>
            <person name="Kohn T."/>
            <person name="Peeters S.H."/>
            <person name="Heuer A."/>
            <person name="Rast P."/>
            <person name="Oberbeckmann S."/>
            <person name="Bunk B."/>
            <person name="Jeske O."/>
            <person name="Meyerdierks A."/>
            <person name="Storesund J.E."/>
            <person name="Kallscheuer N."/>
            <person name="Luecker S."/>
            <person name="Lage O.M."/>
            <person name="Pohl T."/>
            <person name="Merkel B.J."/>
            <person name="Hornburger P."/>
            <person name="Mueller R.-W."/>
            <person name="Bruemmer F."/>
            <person name="Labrenz M."/>
            <person name="Spormann A.M."/>
            <person name="Op den Camp H."/>
            <person name="Overmann J."/>
            <person name="Amann R."/>
            <person name="Jetten M.S.M."/>
            <person name="Mascher T."/>
            <person name="Medema M.H."/>
            <person name="Devos D.P."/>
            <person name="Kaster A.-K."/>
            <person name="Ovreas L."/>
            <person name="Rohde M."/>
            <person name="Galperin M.Y."/>
            <person name="Jogler C."/>
        </authorList>
    </citation>
    <scope>NUCLEOTIDE SEQUENCE [LARGE SCALE GENOMIC DNA]</scope>
    <source>
        <strain evidence="9 10">Pla110</strain>
    </source>
</reference>
<dbReference type="PANTHER" id="PTHR22726:SF24">
    <property type="entry name" value="M48 FAMILY METALLOPEPTIDASE"/>
    <property type="match status" value="1"/>
</dbReference>
<evidence type="ECO:0000256" key="2">
    <source>
        <dbReference type="ARBA" id="ARBA00022723"/>
    </source>
</evidence>
<dbReference type="Proteomes" id="UP000317178">
    <property type="component" value="Chromosome"/>
</dbReference>
<dbReference type="Pfam" id="PF01435">
    <property type="entry name" value="Peptidase_M48"/>
    <property type="match status" value="1"/>
</dbReference>
<evidence type="ECO:0000256" key="5">
    <source>
        <dbReference type="ARBA" id="ARBA00023049"/>
    </source>
</evidence>
<dbReference type="EMBL" id="CP036281">
    <property type="protein sequence ID" value="QDU78972.1"/>
    <property type="molecule type" value="Genomic_DNA"/>
</dbReference>
<evidence type="ECO:0000256" key="1">
    <source>
        <dbReference type="ARBA" id="ARBA00022670"/>
    </source>
</evidence>
<dbReference type="AlphaFoldDB" id="A0A518CIB9"/>
<evidence type="ECO:0000313" key="10">
    <source>
        <dbReference type="Proteomes" id="UP000317178"/>
    </source>
</evidence>